<dbReference type="InterPro" id="IPR036909">
    <property type="entry name" value="Cyt_c-like_dom_sf"/>
</dbReference>
<keyword evidence="4 5" id="KW-0408">Iron</keyword>
<keyword evidence="2 5" id="KW-0479">Metal-binding</keyword>
<evidence type="ECO:0000256" key="2">
    <source>
        <dbReference type="ARBA" id="ARBA00022723"/>
    </source>
</evidence>
<evidence type="ECO:0000313" key="9">
    <source>
        <dbReference type="Proteomes" id="UP000184031"/>
    </source>
</evidence>
<evidence type="ECO:0000313" key="8">
    <source>
        <dbReference type="EMBL" id="SHK68338.1"/>
    </source>
</evidence>
<comment type="caution">
    <text evidence="8">The sequence shown here is derived from an EMBL/GenBank/DDBJ whole genome shotgun (WGS) entry which is preliminary data.</text>
</comment>
<gene>
    <name evidence="7" type="ORF">SAMN04487891_113159</name>
    <name evidence="8" type="ORF">SAMN05216293_1606</name>
</gene>
<dbReference type="InterPro" id="IPR013517">
    <property type="entry name" value="FG-GAP"/>
</dbReference>
<dbReference type="SUPFAM" id="SSF69318">
    <property type="entry name" value="Integrin alpha N-terminal domain"/>
    <property type="match status" value="1"/>
</dbReference>
<dbReference type="GO" id="GO:0020037">
    <property type="term" value="F:heme binding"/>
    <property type="evidence" value="ECO:0007669"/>
    <property type="project" value="InterPro"/>
</dbReference>
<proteinExistence type="predicted"/>
<dbReference type="Pfam" id="PF13517">
    <property type="entry name" value="FG-GAP_3"/>
    <property type="match status" value="2"/>
</dbReference>
<evidence type="ECO:0000256" key="3">
    <source>
        <dbReference type="ARBA" id="ARBA00022729"/>
    </source>
</evidence>
<keyword evidence="1 5" id="KW-0349">Heme</keyword>
<dbReference type="PANTHER" id="PTHR46580:SF4">
    <property type="entry name" value="ATP_GTP-BINDING PROTEIN"/>
    <property type="match status" value="1"/>
</dbReference>
<dbReference type="GO" id="GO:0009055">
    <property type="term" value="F:electron transfer activity"/>
    <property type="evidence" value="ECO:0007669"/>
    <property type="project" value="InterPro"/>
</dbReference>
<protein>
    <submittedName>
        <fullName evidence="8">Repeat domain-containing protein</fullName>
    </submittedName>
</protein>
<dbReference type="OrthoDB" id="1391917at2"/>
<evidence type="ECO:0000313" key="10">
    <source>
        <dbReference type="Proteomes" id="UP000198940"/>
    </source>
</evidence>
<evidence type="ECO:0000313" key="7">
    <source>
        <dbReference type="EMBL" id="SFC56407.1"/>
    </source>
</evidence>
<keyword evidence="10" id="KW-1185">Reference proteome</keyword>
<reference evidence="8 9" key="1">
    <citation type="submission" date="2016-11" db="EMBL/GenBank/DDBJ databases">
        <authorList>
            <person name="Varghese N."/>
            <person name="Submissions S."/>
        </authorList>
    </citation>
    <scope>NUCLEOTIDE SEQUENCE [LARGE SCALE GENOMIC DNA]</scope>
    <source>
        <strain evidence="8 9">CGMCC 1.12174</strain>
        <strain evidence="7 10">DSM 26351</strain>
    </source>
</reference>
<dbReference type="GO" id="GO:0046872">
    <property type="term" value="F:metal ion binding"/>
    <property type="evidence" value="ECO:0007669"/>
    <property type="project" value="UniProtKB-KW"/>
</dbReference>
<keyword evidence="3" id="KW-0732">Signal</keyword>
<name>A0A1M6UGY8_9FLAO</name>
<dbReference type="Gene3D" id="2.130.10.130">
    <property type="entry name" value="Integrin alpha, N-terminal"/>
    <property type="match status" value="1"/>
</dbReference>
<dbReference type="InterPro" id="IPR009056">
    <property type="entry name" value="Cyt_c-like_dom"/>
</dbReference>
<dbReference type="Proteomes" id="UP000184031">
    <property type="component" value="Unassembled WGS sequence"/>
</dbReference>
<dbReference type="PROSITE" id="PS51257">
    <property type="entry name" value="PROKAR_LIPOPROTEIN"/>
    <property type="match status" value="1"/>
</dbReference>
<dbReference type="EMBL" id="FRAT01000004">
    <property type="protein sequence ID" value="SHK68338.1"/>
    <property type="molecule type" value="Genomic_DNA"/>
</dbReference>
<feature type="domain" description="Cytochrome c" evidence="6">
    <location>
        <begin position="18"/>
        <end position="109"/>
    </location>
</feature>
<dbReference type="Proteomes" id="UP000198940">
    <property type="component" value="Unassembled WGS sequence"/>
</dbReference>
<dbReference type="SUPFAM" id="SSF46626">
    <property type="entry name" value="Cytochrome c"/>
    <property type="match status" value="1"/>
</dbReference>
<dbReference type="InterPro" id="IPR028994">
    <property type="entry name" value="Integrin_alpha_N"/>
</dbReference>
<sequence length="500" mass="55860">MRLQFFLLCLIVASCAKPTQNQGERLYATHCASCHTVPKIDHLTKELWENSILPDMGARMGIQDPSYDPYKGYTYAEQYEMKQSGIYSLRPTISQEDWIKLKDYILANAPDELPSIPKNPSTKTLEQFEFKPISIDSVPGAAISFLGYHQDSQNILIGNLDGSVNTFDYLQGTSQNIFRAQSAVTAFNPTDFGDIVTAVGILNPSEQKEGALLLRNGEAADTLVTGLHRPVHSLVNDFNKDGNPEIVVCEFGHLTGELSLLQKDSIGIYHKRTLIQSPGSMRSIVRDLDGDGKDDIVFMKAQGDEAIMVLYQKDDLTFSANTLLRFSPLMGTSWFEMMDFDGDGDEDIITVHGDNADKTQILKPYHGLRIHLNNGKNEFEESFFYPMYGATRSETFDYDGDGDLDIALVSTFPDYGDRPVKSFVYLENTGTDGFGFTERVLPGQIDGKWFLMKAADVDADGDQDIILSTFTYYFSPIPKDLSQKWSGSLTDLMVLENTLK</sequence>
<dbReference type="EMBL" id="FOKU01000013">
    <property type="protein sequence ID" value="SFC56407.1"/>
    <property type="molecule type" value="Genomic_DNA"/>
</dbReference>
<evidence type="ECO:0000259" key="6">
    <source>
        <dbReference type="PROSITE" id="PS51007"/>
    </source>
</evidence>
<dbReference type="PANTHER" id="PTHR46580">
    <property type="entry name" value="SENSOR KINASE-RELATED"/>
    <property type="match status" value="1"/>
</dbReference>
<organism evidence="8 9">
    <name type="scientific">Flagellimonas taeanensis</name>
    <dbReference type="NCBI Taxonomy" id="1005926"/>
    <lineage>
        <taxon>Bacteria</taxon>
        <taxon>Pseudomonadati</taxon>
        <taxon>Bacteroidota</taxon>
        <taxon>Flavobacteriia</taxon>
        <taxon>Flavobacteriales</taxon>
        <taxon>Flavobacteriaceae</taxon>
        <taxon>Flagellimonas</taxon>
    </lineage>
</organism>
<dbReference type="STRING" id="1055723.SAMN05216293_1606"/>
<evidence type="ECO:0000256" key="1">
    <source>
        <dbReference type="ARBA" id="ARBA00022617"/>
    </source>
</evidence>
<evidence type="ECO:0000256" key="4">
    <source>
        <dbReference type="ARBA" id="ARBA00023004"/>
    </source>
</evidence>
<evidence type="ECO:0000256" key="5">
    <source>
        <dbReference type="PROSITE-ProRule" id="PRU00433"/>
    </source>
</evidence>
<dbReference type="AlphaFoldDB" id="A0A1M6UGY8"/>
<accession>A0A1M6UGY8</accession>
<dbReference type="PROSITE" id="PS51007">
    <property type="entry name" value="CYTC"/>
    <property type="match status" value="1"/>
</dbReference>